<feature type="region of interest" description="Disordered" evidence="1">
    <location>
        <begin position="163"/>
        <end position="211"/>
    </location>
</feature>
<accession>A0AAP0IST9</accession>
<dbReference type="AlphaFoldDB" id="A0AAP0IST9"/>
<evidence type="ECO:0000313" key="2">
    <source>
        <dbReference type="EMBL" id="KAK9121054.1"/>
    </source>
</evidence>
<evidence type="ECO:0000256" key="1">
    <source>
        <dbReference type="SAM" id="MobiDB-lite"/>
    </source>
</evidence>
<gene>
    <name evidence="2" type="ORF">Syun_018671</name>
</gene>
<feature type="region of interest" description="Disordered" evidence="1">
    <location>
        <begin position="119"/>
        <end position="148"/>
    </location>
</feature>
<dbReference type="EMBL" id="JBBNAF010000008">
    <property type="protein sequence ID" value="KAK9121054.1"/>
    <property type="molecule type" value="Genomic_DNA"/>
</dbReference>
<dbReference type="Proteomes" id="UP001420932">
    <property type="component" value="Unassembled WGS sequence"/>
</dbReference>
<feature type="compositionally biased region" description="Basic and acidic residues" evidence="1">
    <location>
        <begin position="164"/>
        <end position="211"/>
    </location>
</feature>
<organism evidence="2 3">
    <name type="scientific">Stephania yunnanensis</name>
    <dbReference type="NCBI Taxonomy" id="152371"/>
    <lineage>
        <taxon>Eukaryota</taxon>
        <taxon>Viridiplantae</taxon>
        <taxon>Streptophyta</taxon>
        <taxon>Embryophyta</taxon>
        <taxon>Tracheophyta</taxon>
        <taxon>Spermatophyta</taxon>
        <taxon>Magnoliopsida</taxon>
        <taxon>Ranunculales</taxon>
        <taxon>Menispermaceae</taxon>
        <taxon>Menispermoideae</taxon>
        <taxon>Cissampelideae</taxon>
        <taxon>Stephania</taxon>
    </lineage>
</organism>
<reference evidence="2 3" key="1">
    <citation type="submission" date="2024-01" db="EMBL/GenBank/DDBJ databases">
        <title>Genome assemblies of Stephania.</title>
        <authorList>
            <person name="Yang L."/>
        </authorList>
    </citation>
    <scope>NUCLEOTIDE SEQUENCE [LARGE SCALE GENOMIC DNA]</scope>
    <source>
        <strain evidence="2">YNDBR</strain>
        <tissue evidence="2">Leaf</tissue>
    </source>
</reference>
<feature type="compositionally biased region" description="Gly residues" evidence="1">
    <location>
        <begin position="129"/>
        <end position="146"/>
    </location>
</feature>
<proteinExistence type="predicted"/>
<comment type="caution">
    <text evidence="2">The sequence shown here is derived from an EMBL/GenBank/DDBJ whole genome shotgun (WGS) entry which is preliminary data.</text>
</comment>
<sequence>MRLNIVSVSLFGKVDVWLCITVTSMWTLGSAVDVMVSESMGAHASEYQSHSRYRHMKCEGISSPLCQNISGAMYETSVIKKSSRRRSAEVGGAWVGFGEPDLGFLAEVGAPGGVVGEEAAAETDEGREGSGGASGHWRGGGRGAPAGCGRCRPGARGAVLRRRGGVEEREAERSVEEAERRCEEGEALRRQKAKEAVQERGGVEGAERRRGGEAVCREAAVLRDRGGGVEGSRRRGRVEGEEWRC</sequence>
<name>A0AAP0IST9_9MAGN</name>
<protein>
    <submittedName>
        <fullName evidence="2">Uncharacterized protein</fullName>
    </submittedName>
</protein>
<keyword evidence="3" id="KW-1185">Reference proteome</keyword>
<evidence type="ECO:0000313" key="3">
    <source>
        <dbReference type="Proteomes" id="UP001420932"/>
    </source>
</evidence>